<dbReference type="AlphaFoldDB" id="A0A4Y2KP43"/>
<dbReference type="Proteomes" id="UP000499080">
    <property type="component" value="Unassembled WGS sequence"/>
</dbReference>
<dbReference type="EMBL" id="BGPR01004861">
    <property type="protein sequence ID" value="GBN04151.1"/>
    <property type="molecule type" value="Genomic_DNA"/>
</dbReference>
<evidence type="ECO:0000313" key="2">
    <source>
        <dbReference type="Proteomes" id="UP000499080"/>
    </source>
</evidence>
<comment type="caution">
    <text evidence="1">The sequence shown here is derived from an EMBL/GenBank/DDBJ whole genome shotgun (WGS) entry which is preliminary data.</text>
</comment>
<gene>
    <name evidence="1" type="ORF">AVEN_119017_1</name>
</gene>
<dbReference type="OrthoDB" id="424490at2759"/>
<reference evidence="1 2" key="1">
    <citation type="journal article" date="2019" name="Sci. Rep.">
        <title>Orb-weaving spider Araneus ventricosus genome elucidates the spidroin gene catalogue.</title>
        <authorList>
            <person name="Kono N."/>
            <person name="Nakamura H."/>
            <person name="Ohtoshi R."/>
            <person name="Moran D.A.P."/>
            <person name="Shinohara A."/>
            <person name="Yoshida Y."/>
            <person name="Fujiwara M."/>
            <person name="Mori M."/>
            <person name="Tomita M."/>
            <person name="Arakawa K."/>
        </authorList>
    </citation>
    <scope>NUCLEOTIDE SEQUENCE [LARGE SCALE GENOMIC DNA]</scope>
</reference>
<name>A0A4Y2KP43_ARAVE</name>
<evidence type="ECO:0000313" key="1">
    <source>
        <dbReference type="EMBL" id="GBN04151.1"/>
    </source>
</evidence>
<sequence>MFSPLHSWWRRVGKRGTKFFLKYIMSSCDDHRAAELKAGLFDLSFLYDLKNGPKRDVIDLCMKMDLIAKEYICPTCDEKMELIECPNLDDGFIWCCRKYG</sequence>
<protein>
    <submittedName>
        <fullName evidence="1">Uncharacterized protein</fullName>
    </submittedName>
</protein>
<organism evidence="1 2">
    <name type="scientific">Araneus ventricosus</name>
    <name type="common">Orbweaver spider</name>
    <name type="synonym">Epeira ventricosa</name>
    <dbReference type="NCBI Taxonomy" id="182803"/>
    <lineage>
        <taxon>Eukaryota</taxon>
        <taxon>Metazoa</taxon>
        <taxon>Ecdysozoa</taxon>
        <taxon>Arthropoda</taxon>
        <taxon>Chelicerata</taxon>
        <taxon>Arachnida</taxon>
        <taxon>Araneae</taxon>
        <taxon>Araneomorphae</taxon>
        <taxon>Entelegynae</taxon>
        <taxon>Araneoidea</taxon>
        <taxon>Araneidae</taxon>
        <taxon>Araneus</taxon>
    </lineage>
</organism>
<accession>A0A4Y2KP43</accession>
<proteinExistence type="predicted"/>
<keyword evidence="2" id="KW-1185">Reference proteome</keyword>